<dbReference type="SUPFAM" id="SSF52540">
    <property type="entry name" value="P-loop containing nucleoside triphosphate hydrolases"/>
    <property type="match status" value="1"/>
</dbReference>
<reference evidence="1 2" key="1">
    <citation type="submission" date="2016-11" db="EMBL/GenBank/DDBJ databases">
        <title>Paenibacillus species isolates.</title>
        <authorList>
            <person name="Beno S.M."/>
        </authorList>
    </citation>
    <scope>NUCLEOTIDE SEQUENCE [LARGE SCALE GENOMIC DNA]</scope>
    <source>
        <strain evidence="1 2">FSL R5-0378</strain>
    </source>
</reference>
<evidence type="ECO:0000313" key="2">
    <source>
        <dbReference type="Proteomes" id="UP000187172"/>
    </source>
</evidence>
<dbReference type="EMBL" id="MRTP01000001">
    <property type="protein sequence ID" value="OMF57763.1"/>
    <property type="molecule type" value="Genomic_DNA"/>
</dbReference>
<name>A0A1R1F101_9BACL</name>
<dbReference type="STRING" id="297318.BK138_04005"/>
<evidence type="ECO:0000313" key="1">
    <source>
        <dbReference type="EMBL" id="OMF57763.1"/>
    </source>
</evidence>
<evidence type="ECO:0008006" key="3">
    <source>
        <dbReference type="Google" id="ProtNLM"/>
    </source>
</evidence>
<dbReference type="Gene3D" id="3.40.50.300">
    <property type="entry name" value="P-loop containing nucleotide triphosphate hydrolases"/>
    <property type="match status" value="1"/>
</dbReference>
<dbReference type="AlphaFoldDB" id="A0A1R1F101"/>
<organism evidence="1 2">
    <name type="scientific">Paenibacillus rhizosphaerae</name>
    <dbReference type="NCBI Taxonomy" id="297318"/>
    <lineage>
        <taxon>Bacteria</taxon>
        <taxon>Bacillati</taxon>
        <taxon>Bacillota</taxon>
        <taxon>Bacilli</taxon>
        <taxon>Bacillales</taxon>
        <taxon>Paenibacillaceae</taxon>
        <taxon>Paenibacillus</taxon>
    </lineage>
</organism>
<gene>
    <name evidence="1" type="ORF">BK138_04005</name>
</gene>
<accession>A0A1R1F101</accession>
<protein>
    <recommendedName>
        <fullName evidence="3">Thymidylate kinase-like domain-containing protein</fullName>
    </recommendedName>
</protein>
<proteinExistence type="predicted"/>
<dbReference type="InterPro" id="IPR027417">
    <property type="entry name" value="P-loop_NTPase"/>
</dbReference>
<dbReference type="Proteomes" id="UP000187172">
    <property type="component" value="Unassembled WGS sequence"/>
</dbReference>
<sequence>MNGLIRGVILEGLSTTGKTSVLSALKRVHSLSSHAERTMIALSEHYSQILHSDHGVLRSLDQNEHIQLLNQHIAYLEQLHGWIDSLGQTKPSNGIFFILERFHLNHRAAFADHTKIEALEQRLLRLNAKCVLLTLSPEAVPTRFVESRGDAWRSYVMANHPSADEACHKFVEDQERLRTCMKQSLIPAMEINTDEAAWDDYANQILKALDE</sequence>
<comment type="caution">
    <text evidence="1">The sequence shown here is derived from an EMBL/GenBank/DDBJ whole genome shotgun (WGS) entry which is preliminary data.</text>
</comment>
<keyword evidence="2" id="KW-1185">Reference proteome</keyword>